<reference evidence="3" key="1">
    <citation type="journal article" date="2020" name="BMC Genomics">
        <title>Correction to: Identification and distribution of gene clusters required for synthesis of sphingolipid metabolism inhibitors in diverse species of the filamentous fungus Fusarium.</title>
        <authorList>
            <person name="Kim H.S."/>
            <person name="Lohmar J.M."/>
            <person name="Busman M."/>
            <person name="Brown D.W."/>
            <person name="Naumann T.A."/>
            <person name="Divon H.H."/>
            <person name="Lysoe E."/>
            <person name="Uhlig S."/>
            <person name="Proctor R.H."/>
        </authorList>
    </citation>
    <scope>NUCLEOTIDE SEQUENCE</scope>
    <source>
        <strain evidence="3">NRRL 22465</strain>
    </source>
</reference>
<feature type="region of interest" description="Disordered" evidence="1">
    <location>
        <begin position="369"/>
        <end position="391"/>
    </location>
</feature>
<keyword evidence="2" id="KW-0472">Membrane</keyword>
<feature type="compositionally biased region" description="Polar residues" evidence="1">
    <location>
        <begin position="257"/>
        <end position="275"/>
    </location>
</feature>
<feature type="region of interest" description="Disordered" evidence="1">
    <location>
        <begin position="248"/>
        <end position="332"/>
    </location>
</feature>
<feature type="transmembrane region" description="Helical" evidence="2">
    <location>
        <begin position="51"/>
        <end position="75"/>
    </location>
</feature>
<name>A0A8H4UDF5_9HYPO</name>
<comment type="caution">
    <text evidence="3">The sequence shown here is derived from an EMBL/GenBank/DDBJ whole genome shotgun (WGS) entry which is preliminary data.</text>
</comment>
<gene>
    <name evidence="3" type="ORF">FZEAL_8685</name>
</gene>
<dbReference type="EMBL" id="JABEYC010000758">
    <property type="protein sequence ID" value="KAF4974411.1"/>
    <property type="molecule type" value="Genomic_DNA"/>
</dbReference>
<dbReference type="OrthoDB" id="5084788at2759"/>
<evidence type="ECO:0000313" key="3">
    <source>
        <dbReference type="EMBL" id="KAF4974411.1"/>
    </source>
</evidence>
<dbReference type="AlphaFoldDB" id="A0A8H4UDF5"/>
<feature type="compositionally biased region" description="Polar residues" evidence="1">
    <location>
        <begin position="311"/>
        <end position="324"/>
    </location>
</feature>
<evidence type="ECO:0000313" key="4">
    <source>
        <dbReference type="Proteomes" id="UP000635477"/>
    </source>
</evidence>
<feature type="transmembrane region" description="Helical" evidence="2">
    <location>
        <begin position="109"/>
        <end position="129"/>
    </location>
</feature>
<feature type="compositionally biased region" description="Polar residues" evidence="1">
    <location>
        <begin position="289"/>
        <end position="303"/>
    </location>
</feature>
<proteinExistence type="predicted"/>
<accession>A0A8H4UDF5</accession>
<feature type="compositionally biased region" description="Polar residues" evidence="1">
    <location>
        <begin position="369"/>
        <end position="380"/>
    </location>
</feature>
<reference evidence="3" key="2">
    <citation type="submission" date="2020-05" db="EMBL/GenBank/DDBJ databases">
        <authorList>
            <person name="Kim H.-S."/>
            <person name="Proctor R.H."/>
            <person name="Brown D.W."/>
        </authorList>
    </citation>
    <scope>NUCLEOTIDE SEQUENCE</scope>
    <source>
        <strain evidence="3">NRRL 22465</strain>
    </source>
</reference>
<protein>
    <submittedName>
        <fullName evidence="3">Uncharacterized protein</fullName>
    </submittedName>
</protein>
<feature type="transmembrane region" description="Helical" evidence="2">
    <location>
        <begin position="149"/>
        <end position="179"/>
    </location>
</feature>
<keyword evidence="4" id="KW-1185">Reference proteome</keyword>
<feature type="compositionally biased region" description="Pro residues" evidence="1">
    <location>
        <begin position="201"/>
        <end position="218"/>
    </location>
</feature>
<evidence type="ECO:0000256" key="1">
    <source>
        <dbReference type="SAM" id="MobiDB-lite"/>
    </source>
</evidence>
<dbReference type="Proteomes" id="UP000635477">
    <property type="component" value="Unassembled WGS sequence"/>
</dbReference>
<organism evidence="3 4">
    <name type="scientific">Fusarium zealandicum</name>
    <dbReference type="NCBI Taxonomy" id="1053134"/>
    <lineage>
        <taxon>Eukaryota</taxon>
        <taxon>Fungi</taxon>
        <taxon>Dikarya</taxon>
        <taxon>Ascomycota</taxon>
        <taxon>Pezizomycotina</taxon>
        <taxon>Sordariomycetes</taxon>
        <taxon>Hypocreomycetidae</taxon>
        <taxon>Hypocreales</taxon>
        <taxon>Nectriaceae</taxon>
        <taxon>Fusarium</taxon>
        <taxon>Fusarium staphyleae species complex</taxon>
    </lineage>
</organism>
<keyword evidence="2" id="KW-0812">Transmembrane</keyword>
<sequence length="515" mass="58722">MISLLTRIYHFLVREPALDYDPREFPRYRILFPKPKTTIEMIAEYAPPVKSFLACNWAIFLVMFNTVCEFLGMVYDDPLQLPAAVEWIRLEYKAADGANITHGALLLFWLYRTSISLSYTIWDVLVFAFHRWVPFYRHVWAERAYWQGVLLRGVAVVIPATVDMISFLIVCVFAVVLLFQLGMWLFAHGPEDAPADVQPRPLSPAPLSPLSPSSPPSPDYGSKKPAGAGYVEVSPKARQYLDSHDITVPSWCKQPHNRTTNFQSIHPTSRYQSRGSRVPQGENEYTPRHYNTTLPHQQETNTSPHHHDTSKTTSPHQKQNTTSGQDDKQQATDLKTKWLKGSLSSVEREIMLTTDCFGRLKVQVSYFSRESNARSPTQKKSPAGGSIEERQFSAIEAENSREKKRIQAMIASHAPGIEVTTAQIRLSYDTFKAKLTNIETRLEEFGTAANNTMRKQLEECKASLEVIDKGITKAWNSHKGIEARCLQRVESLDKEVAKWRRYEKVRVGKRVSFVE</sequence>
<evidence type="ECO:0000256" key="2">
    <source>
        <dbReference type="SAM" id="Phobius"/>
    </source>
</evidence>
<keyword evidence="2" id="KW-1133">Transmembrane helix</keyword>
<feature type="region of interest" description="Disordered" evidence="1">
    <location>
        <begin position="196"/>
        <end position="228"/>
    </location>
</feature>